<dbReference type="PRINTS" id="PR00420">
    <property type="entry name" value="RNGMNOXGNASE"/>
</dbReference>
<evidence type="ECO:0000256" key="1">
    <source>
        <dbReference type="ARBA" id="ARBA00001974"/>
    </source>
</evidence>
<dbReference type="AlphaFoldDB" id="A0AAU1I1V4"/>
<feature type="domain" description="FAD-binding" evidence="4">
    <location>
        <begin position="25"/>
        <end position="351"/>
    </location>
</feature>
<dbReference type="InterPro" id="IPR050641">
    <property type="entry name" value="RIFMO-like"/>
</dbReference>
<dbReference type="GO" id="GO:0071949">
    <property type="term" value="F:FAD binding"/>
    <property type="evidence" value="ECO:0007669"/>
    <property type="project" value="InterPro"/>
</dbReference>
<dbReference type="SUPFAM" id="SSF51905">
    <property type="entry name" value="FAD/NAD(P)-binding domain"/>
    <property type="match status" value="1"/>
</dbReference>
<dbReference type="Pfam" id="PF21274">
    <property type="entry name" value="Rng_hyd_C"/>
    <property type="match status" value="1"/>
</dbReference>
<keyword evidence="5" id="KW-0560">Oxidoreductase</keyword>
<evidence type="ECO:0000256" key="3">
    <source>
        <dbReference type="ARBA" id="ARBA00022827"/>
    </source>
</evidence>
<dbReference type="Gene3D" id="3.30.70.2450">
    <property type="match status" value="1"/>
</dbReference>
<organism evidence="5">
    <name type="scientific">Streptomyces sp. NBC_00180</name>
    <dbReference type="NCBI Taxonomy" id="2903632"/>
    <lineage>
        <taxon>Bacteria</taxon>
        <taxon>Bacillati</taxon>
        <taxon>Actinomycetota</taxon>
        <taxon>Actinomycetes</taxon>
        <taxon>Kitasatosporales</taxon>
        <taxon>Streptomycetaceae</taxon>
        <taxon>Streptomyces</taxon>
    </lineage>
</organism>
<dbReference type="EMBL" id="CP108140">
    <property type="protein sequence ID" value="WTP88332.1"/>
    <property type="molecule type" value="Genomic_DNA"/>
</dbReference>
<keyword evidence="2" id="KW-0285">Flavoprotein</keyword>
<dbReference type="Gene3D" id="3.50.50.60">
    <property type="entry name" value="FAD/NAD(P)-binding domain"/>
    <property type="match status" value="1"/>
</dbReference>
<sequence length="509" mass="54343">MADDTSRALADEASRVTGDDFSPATRVIVVGAGPVGLFLAGELRLGGADVVVLERLRTPTTESRASTLHARTAELFDCRGLLDALGDPPREPRGHFGGVPMDLTVPGPYSGQWKVPQTRTEDLLQGWAGALGADVRRGWEVRELAQEDGYVEVTADTPDGVRRLRAAYVVACDGEDSTVRRLTGAAFPGTPAGRELLRADIAGIDIPNRRFERREHGLAIAARMPGGVTRVMVHAFGRPARPRTGPPEFAEVVDVWRSVTGEDLSGGRPVWLNSFGDANQQLERYRHGRVLFAGDAAHRQMPSGGQALNLGLQDAANLGWKLAAVACGRVPAGLLDTYHDERHEVGRRVLANIRAQALLLLGGPEVEPARTLLGELIAAGPTRDHLAAMITGLDIRYPVGGGTHPLLGARLPLGTLPTPDGPVGVAESLRDGRGLLLVADSARAELRWLGKVWSDRVTPVAVRPDSAEPLHGADGLLIRPDGHVAWAGEDPWAASAAIRHWFGRPDPGL</sequence>
<dbReference type="Gene3D" id="3.40.30.120">
    <property type="match status" value="1"/>
</dbReference>
<keyword evidence="3" id="KW-0274">FAD</keyword>
<name>A0AAU1I1V4_9ACTN</name>
<evidence type="ECO:0000259" key="4">
    <source>
        <dbReference type="Pfam" id="PF01494"/>
    </source>
</evidence>
<dbReference type="PANTHER" id="PTHR43004">
    <property type="entry name" value="TRK SYSTEM POTASSIUM UPTAKE PROTEIN"/>
    <property type="match status" value="1"/>
</dbReference>
<protein>
    <submittedName>
        <fullName evidence="5">FAD-dependent monooxygenase</fullName>
    </submittedName>
</protein>
<dbReference type="InterPro" id="IPR002938">
    <property type="entry name" value="FAD-bd"/>
</dbReference>
<comment type="cofactor">
    <cofactor evidence="1">
        <name>FAD</name>
        <dbReference type="ChEBI" id="CHEBI:57692"/>
    </cofactor>
</comment>
<proteinExistence type="predicted"/>
<dbReference type="InterPro" id="IPR036188">
    <property type="entry name" value="FAD/NAD-bd_sf"/>
</dbReference>
<evidence type="ECO:0000256" key="2">
    <source>
        <dbReference type="ARBA" id="ARBA00022630"/>
    </source>
</evidence>
<evidence type="ECO:0000313" key="5">
    <source>
        <dbReference type="EMBL" id="WTP88332.1"/>
    </source>
</evidence>
<dbReference type="PANTHER" id="PTHR43004:SF19">
    <property type="entry name" value="BINDING MONOOXYGENASE, PUTATIVE (JCVI)-RELATED"/>
    <property type="match status" value="1"/>
</dbReference>
<dbReference type="GO" id="GO:0016709">
    <property type="term" value="F:oxidoreductase activity, acting on paired donors, with incorporation or reduction of molecular oxygen, NAD(P)H as one donor, and incorporation of one atom of oxygen"/>
    <property type="evidence" value="ECO:0007669"/>
    <property type="project" value="UniProtKB-ARBA"/>
</dbReference>
<dbReference type="Pfam" id="PF01494">
    <property type="entry name" value="FAD_binding_3"/>
    <property type="match status" value="1"/>
</dbReference>
<gene>
    <name evidence="5" type="ORF">OG477_24540</name>
</gene>
<keyword evidence="5" id="KW-0503">Monooxygenase</keyword>
<accession>A0AAU1I1V4</accession>
<reference evidence="5" key="1">
    <citation type="submission" date="2022-10" db="EMBL/GenBank/DDBJ databases">
        <title>The complete genomes of actinobacterial strains from the NBC collection.</title>
        <authorList>
            <person name="Joergensen T.S."/>
            <person name="Alvarez Arevalo M."/>
            <person name="Sterndorff E.B."/>
            <person name="Faurdal D."/>
            <person name="Vuksanovic O."/>
            <person name="Mourched A.-S."/>
            <person name="Charusanti P."/>
            <person name="Shaw S."/>
            <person name="Blin K."/>
            <person name="Weber T."/>
        </authorList>
    </citation>
    <scope>NUCLEOTIDE SEQUENCE</scope>
    <source>
        <strain evidence="5">NBC 00180</strain>
    </source>
</reference>